<dbReference type="Proteomes" id="UP000320811">
    <property type="component" value="Unassembled WGS sequence"/>
</dbReference>
<dbReference type="EMBL" id="VIWO01000002">
    <property type="protein sequence ID" value="TWF42246.1"/>
    <property type="molecule type" value="Genomic_DNA"/>
</dbReference>
<reference evidence="1 2" key="1">
    <citation type="submission" date="2019-06" db="EMBL/GenBank/DDBJ databases">
        <title>Sorghum-associated microbial communities from plants grown in Nebraska, USA.</title>
        <authorList>
            <person name="Schachtman D."/>
        </authorList>
    </citation>
    <scope>NUCLEOTIDE SEQUENCE [LARGE SCALE GENOMIC DNA]</scope>
    <source>
        <strain evidence="1 2">1209</strain>
    </source>
</reference>
<organism evidence="1 2">
    <name type="scientific">Chitinophaga polysaccharea</name>
    <dbReference type="NCBI Taxonomy" id="1293035"/>
    <lineage>
        <taxon>Bacteria</taxon>
        <taxon>Pseudomonadati</taxon>
        <taxon>Bacteroidota</taxon>
        <taxon>Chitinophagia</taxon>
        <taxon>Chitinophagales</taxon>
        <taxon>Chitinophagaceae</taxon>
        <taxon>Chitinophaga</taxon>
    </lineage>
</organism>
<evidence type="ECO:0000313" key="2">
    <source>
        <dbReference type="Proteomes" id="UP000320811"/>
    </source>
</evidence>
<accession>A0A561PVU0</accession>
<protein>
    <submittedName>
        <fullName evidence="1">Uncharacterized protein</fullName>
    </submittedName>
</protein>
<proteinExistence type="predicted"/>
<dbReference type="AlphaFoldDB" id="A0A561PVU0"/>
<evidence type="ECO:0000313" key="1">
    <source>
        <dbReference type="EMBL" id="TWF42246.1"/>
    </source>
</evidence>
<name>A0A561PVU0_9BACT</name>
<comment type="caution">
    <text evidence="1">The sequence shown here is derived from an EMBL/GenBank/DDBJ whole genome shotgun (WGS) entry which is preliminary data.</text>
</comment>
<sequence>MNPDVTIKYIKFPKNRLRIGESGDQVENLGDCPKIVFFAI</sequence>
<keyword evidence="2" id="KW-1185">Reference proteome</keyword>
<gene>
    <name evidence="1" type="ORF">FHW36_1021</name>
</gene>